<keyword evidence="3" id="KW-1185">Reference proteome</keyword>
<proteinExistence type="predicted"/>
<comment type="caution">
    <text evidence="2">The sequence shown here is derived from an EMBL/GenBank/DDBJ whole genome shotgun (WGS) entry which is preliminary data.</text>
</comment>
<evidence type="ECO:0000313" key="2">
    <source>
        <dbReference type="EMBL" id="KAK8584140.1"/>
    </source>
</evidence>
<feature type="compositionally biased region" description="Polar residues" evidence="1">
    <location>
        <begin position="136"/>
        <end position="152"/>
    </location>
</feature>
<reference evidence="2 3" key="1">
    <citation type="journal article" date="2024" name="G3 (Bethesda)">
        <title>Genome assembly of Hibiscus sabdariffa L. provides insights into metabolisms of medicinal natural products.</title>
        <authorList>
            <person name="Kim T."/>
        </authorList>
    </citation>
    <scope>NUCLEOTIDE SEQUENCE [LARGE SCALE GENOMIC DNA]</scope>
    <source>
        <strain evidence="2">TK-2024</strain>
        <tissue evidence="2">Old leaves</tissue>
    </source>
</reference>
<accession>A0ABR2FPT7</accession>
<feature type="region of interest" description="Disordered" evidence="1">
    <location>
        <begin position="92"/>
        <end position="159"/>
    </location>
</feature>
<evidence type="ECO:0008006" key="4">
    <source>
        <dbReference type="Google" id="ProtNLM"/>
    </source>
</evidence>
<organism evidence="2 3">
    <name type="scientific">Hibiscus sabdariffa</name>
    <name type="common">roselle</name>
    <dbReference type="NCBI Taxonomy" id="183260"/>
    <lineage>
        <taxon>Eukaryota</taxon>
        <taxon>Viridiplantae</taxon>
        <taxon>Streptophyta</taxon>
        <taxon>Embryophyta</taxon>
        <taxon>Tracheophyta</taxon>
        <taxon>Spermatophyta</taxon>
        <taxon>Magnoliopsida</taxon>
        <taxon>eudicotyledons</taxon>
        <taxon>Gunneridae</taxon>
        <taxon>Pentapetalae</taxon>
        <taxon>rosids</taxon>
        <taxon>malvids</taxon>
        <taxon>Malvales</taxon>
        <taxon>Malvaceae</taxon>
        <taxon>Malvoideae</taxon>
        <taxon>Hibiscus</taxon>
    </lineage>
</organism>
<name>A0ABR2FPT7_9ROSI</name>
<gene>
    <name evidence="2" type="ORF">V6N12_068389</name>
</gene>
<evidence type="ECO:0000313" key="3">
    <source>
        <dbReference type="Proteomes" id="UP001472677"/>
    </source>
</evidence>
<protein>
    <recommendedName>
        <fullName evidence="4">Zinc knuckle CX2CX4HX4C domain-containing protein</fullName>
    </recommendedName>
</protein>
<dbReference type="EMBL" id="JBBPBM010000005">
    <property type="protein sequence ID" value="KAK8584140.1"/>
    <property type="molecule type" value="Genomic_DNA"/>
</dbReference>
<sequence>MVSLEFAQFNMSVCRFFFFCGIIGHEFEHCSSLPEGDPPEFQFGPWLKVESAQPKATNVRRSWPGIVFTRKDDGAANPLAPTSVEGALTVRVVQSDREKEPVTGVPKAKSSKRSHTRNDGEGLHSVSKKAHLLQADSGNNFEEGQEETSPQMSKRRRRELQSRIDYLLLQPITEANIHELGNCN</sequence>
<dbReference type="Proteomes" id="UP001472677">
    <property type="component" value="Unassembled WGS sequence"/>
</dbReference>
<evidence type="ECO:0000256" key="1">
    <source>
        <dbReference type="SAM" id="MobiDB-lite"/>
    </source>
</evidence>